<organism evidence="4 5">
    <name type="scientific">Flavilitoribacter nigricans (strain ATCC 23147 / DSM 23189 / NBRC 102662 / NCIMB 1420 / SS-2)</name>
    <name type="common">Lewinella nigricans</name>
    <dbReference type="NCBI Taxonomy" id="1122177"/>
    <lineage>
        <taxon>Bacteria</taxon>
        <taxon>Pseudomonadati</taxon>
        <taxon>Bacteroidota</taxon>
        <taxon>Saprospiria</taxon>
        <taxon>Saprospirales</taxon>
        <taxon>Lewinellaceae</taxon>
        <taxon>Flavilitoribacter</taxon>
    </lineage>
</organism>
<feature type="compositionally biased region" description="Polar residues" evidence="1">
    <location>
        <begin position="1075"/>
        <end position="1095"/>
    </location>
</feature>
<feature type="signal peptide" evidence="2">
    <location>
        <begin position="1"/>
        <end position="20"/>
    </location>
</feature>
<dbReference type="InterPro" id="IPR008969">
    <property type="entry name" value="CarboxyPept-like_regulatory"/>
</dbReference>
<name>A0A2D0N563_FLAN2</name>
<dbReference type="OrthoDB" id="9767116at2"/>
<protein>
    <recommendedName>
        <fullName evidence="3">Alpha-2-macroglobulin domain-containing protein</fullName>
    </recommendedName>
</protein>
<dbReference type="Gene3D" id="2.60.40.1120">
    <property type="entry name" value="Carboxypeptidase-like, regulatory domain"/>
    <property type="match status" value="1"/>
</dbReference>
<evidence type="ECO:0000313" key="4">
    <source>
        <dbReference type="EMBL" id="PHN03299.1"/>
    </source>
</evidence>
<keyword evidence="5" id="KW-1185">Reference proteome</keyword>
<dbReference type="SMART" id="SM01360">
    <property type="entry name" value="A2M"/>
    <property type="match status" value="1"/>
</dbReference>
<dbReference type="PANTHER" id="PTHR40094:SF1">
    <property type="entry name" value="UBIQUITIN DOMAIN-CONTAINING PROTEIN"/>
    <property type="match status" value="1"/>
</dbReference>
<keyword evidence="2" id="KW-0732">Signal</keyword>
<dbReference type="SUPFAM" id="SSF49464">
    <property type="entry name" value="Carboxypeptidase regulatory domain-like"/>
    <property type="match status" value="1"/>
</dbReference>
<gene>
    <name evidence="4" type="ORF">CRP01_28315</name>
</gene>
<evidence type="ECO:0000256" key="1">
    <source>
        <dbReference type="SAM" id="MobiDB-lite"/>
    </source>
</evidence>
<dbReference type="Proteomes" id="UP000223913">
    <property type="component" value="Unassembled WGS sequence"/>
</dbReference>
<dbReference type="Pfam" id="PF17973">
    <property type="entry name" value="bMG10"/>
    <property type="match status" value="1"/>
</dbReference>
<dbReference type="SUPFAM" id="SSF48239">
    <property type="entry name" value="Terpenoid cyclases/Protein prenyltransferases"/>
    <property type="match status" value="1"/>
</dbReference>
<dbReference type="Gene3D" id="1.50.10.20">
    <property type="match status" value="1"/>
</dbReference>
<dbReference type="Gene3D" id="2.20.130.20">
    <property type="match status" value="1"/>
</dbReference>
<evidence type="ECO:0000313" key="5">
    <source>
        <dbReference type="Proteomes" id="UP000223913"/>
    </source>
</evidence>
<feature type="domain" description="Alpha-2-macroglobulin" evidence="3">
    <location>
        <begin position="1317"/>
        <end position="1406"/>
    </location>
</feature>
<feature type="chain" id="PRO_5012858647" description="Alpha-2-macroglobulin domain-containing protein" evidence="2">
    <location>
        <begin position="21"/>
        <end position="1944"/>
    </location>
</feature>
<feature type="region of interest" description="Disordered" evidence="1">
    <location>
        <begin position="1075"/>
        <end position="1098"/>
    </location>
</feature>
<dbReference type="InterPro" id="IPR051802">
    <property type="entry name" value="YfhM-like"/>
</dbReference>
<sequence length="1944" mass="224636">MKKLHLLLWTALLCSGTLFSQPDLPTYVFSISAQQARYFYQHPYDSLDLGTLRAPIDSFLYTFEEQEREPGHYLYVQPQLEDLEIELRSYYAYQLTPRNNDRDLALELVDAEGRLRPDADIQLGKRRIPYDPDTRTYRRKNWHRDGLLTVSIDRDTLFYELSGNSVQGLFTRKLHYWTRSRVGYWLTAPVRWAKRTYFYFRRGFGWGEWDFYHNPFQFLKGRPGFRGYVATNQPLYRPGDTLMMSAYLTNNRGKPWSRPVAMRITSQDPTSYRSRIIVDSLMRPREPGRVEFIWPLKDTLPLDRVYRINFWHPRRDDFENLQHQFRLEDYELDEAHFSLKLQQEVYHRGESVSLQAEGRDENEKIIAGAELRLTLMVDKIHHSYSDRLSIPDTLWTHRENLKDQESTQLMIPDSIFPAADISLRLFGTFVHPSGELHQVEQSFRHHHRADKLILTLERDSVRAGLERNGQALTGRAVLTRYGAQSEELPEESDTIDLPYREALSPYFQTYELKLDSLRQELEIWGSQESLVSVNGTWQPDTITVSFTNPRRLHITWMLQSRTRDIRRGSFSEPAGTVKIPVGNQAQWELSYEYFWKKPLTHSQEIFRVDKKLEILIEQPPKVSPGETVQVKVRVEDAEGKAAAGVQLAAAAVNAQFKHPQSAYTAPSIPYKTARQPFTIENFSLEPLAAKNSEYYRRGVTAEWFRKLDLRRHPFYQMRFQNNGVWMQWDTLEQDSFYRDVAQVAPYLIRNGKALPVYLLYLNDELVHYYASQDNPPYSFAGRKGYNRITVRTRNEEYTLDSVWLEKGKKLELSIDLDRFENGTSDIQLSRRSIPEQFSGDELALLRKKSLVLIRGRQYPEQYLWDRPTNIHAIRQWPGSESILIVPFAASREINYVRRGKLERKFLFEPGYRYDIAETRERLYGWNSSERFRDDFRQKQPKVHRPGELMLRPEDIRREAPEPTPTLYFSSFTRERVPGKGRLHLEALPPEPDSLPLIAFVLQSEKGTEWVVPSLRTVIGGLEPGNYQLVLVRSDGRVLQSRFALQPNANLILNLSDGTFSEDPFRTWPDRLYQLSQSPQPYRDTSQPTPSPSSRLNPYEGTGRLIRGQVLDDSGEPLIGASILLNGTLFGTITDFDGFYEIWVPAEGAQLSISYTGFNSQDLVVDPHRRNDAVLGVSALALDEVVVVGYGQSLASPRQIVSEQSLQKLQGRVAGVEISVPGSRQRVLIRGLGEPTANQPVVLINGQLSTLEALQLLSPEDLQNLEIVNDPSVLSLYGARAANGVYLVTLKSGVRIPEPEIEAPEPDGSLRDEFRDYAFWQPRLITDRKGEAYFQATFPDNITAWDTYVLGMDRKQRAGVGLARTQSWKSLTARLNVPRFLVEGDAVDLVGQAVNYTRDTFSVATFFRQGDQELFRRDHRLASSLTDRYRFEAGGTVDSVELTYGLEQANYLDGEKRDIPIVLPGSMETEGHFLVLDGDTTIDLSFSKDLPIELFIADNTLELLLEDLNYLRDYPHECMEQTASRLIALKLEEQIRQQLDQEFNEDRMVRKLVKKLEKAQGDDGSWGWWPGRSASLWITRHVLEALRWARTEPKRSVAEERGIRYLVNTLPEMGPQDQLLTLDLLSGFQQQLDYNDYLNRLDSLSLSLHDRLLLTRIRQRADLPYQLDTLDAYRQQTLYGALHWGAPLPAYWTYQRHQHPVANTLIAYDLLKGAGRQEEARRARQYFLENRGIGQPNGRYAWYNTFETARVLAAILPDLLTEGKTFRKNQVQIAGTVLDSFPYRDRITDTREIRLQKTGTGPLYVTAYQQYHNRQPAPKTDIFDITSRLHQNERTVEGLEQGQVATLEVTLKNELDAEYVMLEIPIPAGCSYADRSINWGLEDQREYRREKVVVYCSRLAAGTHTFRVQLEARFSGRFTLNPARAEQMYFPVFFGRNALKKLEVK</sequence>
<dbReference type="RefSeq" id="WP_099153428.1">
    <property type="nucleotide sequence ID" value="NZ_PDUD01000033.1"/>
</dbReference>
<comment type="caution">
    <text evidence="4">The sequence shown here is derived from an EMBL/GenBank/DDBJ whole genome shotgun (WGS) entry which is preliminary data.</text>
</comment>
<dbReference type="GO" id="GO:0004866">
    <property type="term" value="F:endopeptidase inhibitor activity"/>
    <property type="evidence" value="ECO:0007669"/>
    <property type="project" value="InterPro"/>
</dbReference>
<dbReference type="InterPro" id="IPR037066">
    <property type="entry name" value="Plug_dom_sf"/>
</dbReference>
<dbReference type="InterPro" id="IPR008930">
    <property type="entry name" value="Terpenoid_cyclase/PrenylTrfase"/>
</dbReference>
<dbReference type="Gene3D" id="2.170.130.10">
    <property type="entry name" value="TonB-dependent receptor, plug domain"/>
    <property type="match status" value="1"/>
</dbReference>
<dbReference type="SUPFAM" id="SSF56935">
    <property type="entry name" value="Porins"/>
    <property type="match status" value="1"/>
</dbReference>
<dbReference type="Pfam" id="PF13715">
    <property type="entry name" value="CarbopepD_reg_2"/>
    <property type="match status" value="1"/>
</dbReference>
<dbReference type="InterPro" id="IPR041246">
    <property type="entry name" value="Bact_MG10"/>
</dbReference>
<accession>A0A2D0N563</accession>
<reference evidence="4 5" key="1">
    <citation type="submission" date="2017-10" db="EMBL/GenBank/DDBJ databases">
        <title>The draft genome sequence of Lewinella nigricans NBRC 102662.</title>
        <authorList>
            <person name="Wang K."/>
        </authorList>
    </citation>
    <scope>NUCLEOTIDE SEQUENCE [LARGE SCALE GENOMIC DNA]</scope>
    <source>
        <strain evidence="4 5">NBRC 102662</strain>
    </source>
</reference>
<dbReference type="PANTHER" id="PTHR40094">
    <property type="entry name" value="ALPHA-2-MACROGLOBULIN HOMOLOG"/>
    <property type="match status" value="1"/>
</dbReference>
<dbReference type="Pfam" id="PF00207">
    <property type="entry name" value="A2M"/>
    <property type="match status" value="1"/>
</dbReference>
<proteinExistence type="predicted"/>
<evidence type="ECO:0000259" key="3">
    <source>
        <dbReference type="SMART" id="SM01360"/>
    </source>
</evidence>
<dbReference type="InterPro" id="IPR001599">
    <property type="entry name" value="Macroglobln_a2"/>
</dbReference>
<dbReference type="EMBL" id="PDUD01000033">
    <property type="protein sequence ID" value="PHN03299.1"/>
    <property type="molecule type" value="Genomic_DNA"/>
</dbReference>
<evidence type="ECO:0000256" key="2">
    <source>
        <dbReference type="SAM" id="SignalP"/>
    </source>
</evidence>